<sequence>MASTAISPSEVQQYLIAIMLQSFFYALYLVSLVLAFRWLLYEEEGWTLKSRDKVNWLLLTISSFVCIFLTLDVVLTALLQLTAASGMATESYQIGIASTVVETTTLLITDAVLVIRCWLVYQRSWRVAFFPAMLWVANVALSILWLVFYMSPNSINPVSLFTLRLSYCCTCTINLYATSTIVYQLRRVARAHSSRSSIIYRICRMVATTGILYTLTSLPLVVMAFLFPKYKPAYAICYTVNVLMAGIAFNLLLIRVGQIRAEVETDHNGDGGSPDESASVVFSTVAFGVPTLATNEFSMHSVSTHQKSQTDAKRVGSMSADK</sequence>
<feature type="transmembrane region" description="Helical" evidence="2">
    <location>
        <begin position="206"/>
        <end position="227"/>
    </location>
</feature>
<feature type="transmembrane region" description="Helical" evidence="2">
    <location>
        <begin position="233"/>
        <end position="254"/>
    </location>
</feature>
<keyword evidence="2" id="KW-1133">Transmembrane helix</keyword>
<keyword evidence="2" id="KW-0812">Transmembrane</keyword>
<feature type="transmembrane region" description="Helical" evidence="2">
    <location>
        <begin position="14"/>
        <end position="36"/>
    </location>
</feature>
<evidence type="ECO:0000313" key="3">
    <source>
        <dbReference type="EMBL" id="KIL70472.1"/>
    </source>
</evidence>
<dbReference type="EMBL" id="KN818224">
    <property type="protein sequence ID" value="KIL70472.1"/>
    <property type="molecule type" value="Genomic_DNA"/>
</dbReference>
<feature type="region of interest" description="Disordered" evidence="1">
    <location>
        <begin position="303"/>
        <end position="322"/>
    </location>
</feature>
<feature type="transmembrane region" description="Helical" evidence="2">
    <location>
        <begin position="161"/>
        <end position="185"/>
    </location>
</feature>
<evidence type="ECO:0008006" key="5">
    <source>
        <dbReference type="Google" id="ProtNLM"/>
    </source>
</evidence>
<protein>
    <recommendedName>
        <fullName evidence="5">Transmembrane protein</fullName>
    </recommendedName>
</protein>
<feature type="transmembrane region" description="Helical" evidence="2">
    <location>
        <begin position="127"/>
        <end position="149"/>
    </location>
</feature>
<evidence type="ECO:0000313" key="4">
    <source>
        <dbReference type="Proteomes" id="UP000054549"/>
    </source>
</evidence>
<dbReference type="Proteomes" id="UP000054549">
    <property type="component" value="Unassembled WGS sequence"/>
</dbReference>
<feature type="compositionally biased region" description="Basic and acidic residues" evidence="1">
    <location>
        <begin position="308"/>
        <end position="322"/>
    </location>
</feature>
<keyword evidence="4" id="KW-1185">Reference proteome</keyword>
<dbReference type="HOGENOM" id="CLU_044614_1_0_1"/>
<dbReference type="OrthoDB" id="3346544at2759"/>
<proteinExistence type="predicted"/>
<evidence type="ECO:0000256" key="1">
    <source>
        <dbReference type="SAM" id="MobiDB-lite"/>
    </source>
</evidence>
<gene>
    <name evidence="3" type="ORF">M378DRAFT_156618</name>
</gene>
<reference evidence="3 4" key="1">
    <citation type="submission" date="2014-04" db="EMBL/GenBank/DDBJ databases">
        <title>Evolutionary Origins and Diversification of the Mycorrhizal Mutualists.</title>
        <authorList>
            <consortium name="DOE Joint Genome Institute"/>
            <consortium name="Mycorrhizal Genomics Consortium"/>
            <person name="Kohler A."/>
            <person name="Kuo A."/>
            <person name="Nagy L.G."/>
            <person name="Floudas D."/>
            <person name="Copeland A."/>
            <person name="Barry K.W."/>
            <person name="Cichocki N."/>
            <person name="Veneault-Fourrey C."/>
            <person name="LaButti K."/>
            <person name="Lindquist E.A."/>
            <person name="Lipzen A."/>
            <person name="Lundell T."/>
            <person name="Morin E."/>
            <person name="Murat C."/>
            <person name="Riley R."/>
            <person name="Ohm R."/>
            <person name="Sun H."/>
            <person name="Tunlid A."/>
            <person name="Henrissat B."/>
            <person name="Grigoriev I.V."/>
            <person name="Hibbett D.S."/>
            <person name="Martin F."/>
        </authorList>
    </citation>
    <scope>NUCLEOTIDE SEQUENCE [LARGE SCALE GENOMIC DNA]</scope>
    <source>
        <strain evidence="3 4">Koide BX008</strain>
    </source>
</reference>
<accession>A0A0C2X807</accession>
<dbReference type="InParanoid" id="A0A0C2X807"/>
<feature type="transmembrane region" description="Helical" evidence="2">
    <location>
        <begin position="91"/>
        <end position="115"/>
    </location>
</feature>
<feature type="transmembrane region" description="Helical" evidence="2">
    <location>
        <begin position="56"/>
        <end position="79"/>
    </location>
</feature>
<organism evidence="3 4">
    <name type="scientific">Amanita muscaria (strain Koide BX008)</name>
    <dbReference type="NCBI Taxonomy" id="946122"/>
    <lineage>
        <taxon>Eukaryota</taxon>
        <taxon>Fungi</taxon>
        <taxon>Dikarya</taxon>
        <taxon>Basidiomycota</taxon>
        <taxon>Agaricomycotina</taxon>
        <taxon>Agaricomycetes</taxon>
        <taxon>Agaricomycetidae</taxon>
        <taxon>Agaricales</taxon>
        <taxon>Pluteineae</taxon>
        <taxon>Amanitaceae</taxon>
        <taxon>Amanita</taxon>
    </lineage>
</organism>
<name>A0A0C2X807_AMAMK</name>
<keyword evidence="2" id="KW-0472">Membrane</keyword>
<evidence type="ECO:0000256" key="2">
    <source>
        <dbReference type="SAM" id="Phobius"/>
    </source>
</evidence>
<dbReference type="AlphaFoldDB" id="A0A0C2X807"/>